<dbReference type="InterPro" id="IPR004166">
    <property type="entry name" value="a-kinase_dom"/>
</dbReference>
<dbReference type="GO" id="GO:0004674">
    <property type="term" value="F:protein serine/threonine kinase activity"/>
    <property type="evidence" value="ECO:0007669"/>
    <property type="project" value="UniProtKB-KW"/>
</dbReference>
<dbReference type="EMBL" id="JABBWM010000024">
    <property type="protein sequence ID" value="KAG2109270.1"/>
    <property type="molecule type" value="Genomic_DNA"/>
</dbReference>
<name>A0A9P7JUL8_9AGAM</name>
<dbReference type="GeneID" id="64693561"/>
<feature type="domain" description="Alpha-type protein kinase" evidence="4">
    <location>
        <begin position="29"/>
        <end position="307"/>
    </location>
</feature>
<accession>A0A9P7JUL8</accession>
<dbReference type="AlphaFoldDB" id="A0A9P7JUL8"/>
<dbReference type="Proteomes" id="UP000823399">
    <property type="component" value="Unassembled WGS sequence"/>
</dbReference>
<dbReference type="RefSeq" id="XP_041293352.1">
    <property type="nucleotide sequence ID" value="XM_041431302.1"/>
</dbReference>
<dbReference type="InterPro" id="IPR011009">
    <property type="entry name" value="Kinase-like_dom_sf"/>
</dbReference>
<dbReference type="SUPFAM" id="SSF56112">
    <property type="entry name" value="Protein kinase-like (PK-like)"/>
    <property type="match status" value="1"/>
</dbReference>
<dbReference type="OrthoDB" id="301415at2759"/>
<organism evidence="5 6">
    <name type="scientific">Suillus discolor</name>
    <dbReference type="NCBI Taxonomy" id="1912936"/>
    <lineage>
        <taxon>Eukaryota</taxon>
        <taxon>Fungi</taxon>
        <taxon>Dikarya</taxon>
        <taxon>Basidiomycota</taxon>
        <taxon>Agaricomycotina</taxon>
        <taxon>Agaricomycetes</taxon>
        <taxon>Agaricomycetidae</taxon>
        <taxon>Boletales</taxon>
        <taxon>Suillineae</taxon>
        <taxon>Suillaceae</taxon>
        <taxon>Suillus</taxon>
    </lineage>
</organism>
<evidence type="ECO:0000313" key="5">
    <source>
        <dbReference type="EMBL" id="KAG2109270.1"/>
    </source>
</evidence>
<dbReference type="GO" id="GO:0005524">
    <property type="term" value="F:ATP binding"/>
    <property type="evidence" value="ECO:0007669"/>
    <property type="project" value="InterPro"/>
</dbReference>
<protein>
    <recommendedName>
        <fullName evidence="4">Alpha-type protein kinase domain-containing protein</fullName>
    </recommendedName>
</protein>
<gene>
    <name evidence="5" type="ORF">F5147DRAFT_576137</name>
</gene>
<comment type="caution">
    <text evidence="5">The sequence shown here is derived from an EMBL/GenBank/DDBJ whole genome shotgun (WGS) entry which is preliminary data.</text>
</comment>
<dbReference type="Pfam" id="PF02816">
    <property type="entry name" value="Alpha_kinase"/>
    <property type="match status" value="1"/>
</dbReference>
<evidence type="ECO:0000256" key="3">
    <source>
        <dbReference type="ARBA" id="ARBA00022777"/>
    </source>
</evidence>
<keyword evidence="2" id="KW-0808">Transferase</keyword>
<sequence>MCVLVLNLQNENIHFFPIPKRPLSEILDEPQYHTFCLDPDACYNGQLTIDISSDNMLGAGGFKTAHPGWLTLFAAPDSGLGSCPREKVAVKRPFHKIFPPGSSKAPGKYVIRQYAAADELPKLFREANVLYWAGPLLEFAYDYIDHCIARSTDPPPFTIPRLHFVKAGLTLSYSQAPSDPNQKSKGCSPRAGFLLEELIGDDDGRNFIKYIHNMDCNPLLDVDEFGYDIATFLACTQHIQYVKTGGLAFISDYQGDAEILTDPQVLTHPQGKDIFGDGNIEVKVSTFQTKHVCNDYCTWSGFGLERLPAGSAEEPEASQ</sequence>
<reference evidence="5" key="1">
    <citation type="journal article" date="2020" name="New Phytol.">
        <title>Comparative genomics reveals dynamic genome evolution in host specialist ectomycorrhizal fungi.</title>
        <authorList>
            <person name="Lofgren L.A."/>
            <person name="Nguyen N.H."/>
            <person name="Vilgalys R."/>
            <person name="Ruytinx J."/>
            <person name="Liao H.L."/>
            <person name="Branco S."/>
            <person name="Kuo A."/>
            <person name="LaButti K."/>
            <person name="Lipzen A."/>
            <person name="Andreopoulos W."/>
            <person name="Pangilinan J."/>
            <person name="Riley R."/>
            <person name="Hundley H."/>
            <person name="Na H."/>
            <person name="Barry K."/>
            <person name="Grigoriev I.V."/>
            <person name="Stajich J.E."/>
            <person name="Kennedy P.G."/>
        </authorList>
    </citation>
    <scope>NUCLEOTIDE SEQUENCE</scope>
    <source>
        <strain evidence="5">FC423</strain>
    </source>
</reference>
<evidence type="ECO:0000256" key="1">
    <source>
        <dbReference type="ARBA" id="ARBA00022527"/>
    </source>
</evidence>
<keyword evidence="3" id="KW-0418">Kinase</keyword>
<keyword evidence="6" id="KW-1185">Reference proteome</keyword>
<evidence type="ECO:0000256" key="2">
    <source>
        <dbReference type="ARBA" id="ARBA00022679"/>
    </source>
</evidence>
<dbReference type="Gene3D" id="3.20.200.10">
    <property type="entry name" value="MHCK/EF2 kinase"/>
    <property type="match status" value="1"/>
</dbReference>
<dbReference type="PROSITE" id="PS51158">
    <property type="entry name" value="ALPHA_KINASE"/>
    <property type="match status" value="1"/>
</dbReference>
<evidence type="ECO:0000313" key="6">
    <source>
        <dbReference type="Proteomes" id="UP000823399"/>
    </source>
</evidence>
<proteinExistence type="predicted"/>
<keyword evidence="1" id="KW-0723">Serine/threonine-protein kinase</keyword>
<evidence type="ECO:0000259" key="4">
    <source>
        <dbReference type="PROSITE" id="PS51158"/>
    </source>
</evidence>